<evidence type="ECO:0000313" key="2">
    <source>
        <dbReference type="EMBL" id="SMP38732.1"/>
    </source>
</evidence>
<dbReference type="Gene3D" id="3.10.450.50">
    <property type="match status" value="1"/>
</dbReference>
<proteinExistence type="predicted"/>
<keyword evidence="3" id="KW-1185">Reference proteome</keyword>
<protein>
    <recommendedName>
        <fullName evidence="1">Copper amine oxidase-like N-terminal domain-containing protein</fullName>
    </recommendedName>
</protein>
<name>A0AA46AHC8_9CLOT</name>
<dbReference type="InterPro" id="IPR012854">
    <property type="entry name" value="Cu_amine_oxidase-like_N"/>
</dbReference>
<feature type="domain" description="Copper amine oxidase-like N-terminal" evidence="1">
    <location>
        <begin position="43"/>
        <end position="93"/>
    </location>
</feature>
<sequence length="253" mass="27552">MKETMKAVRFFIAGMLMMALLSSVVVMASPVVKEMISGVRVEVDGNAVNFSADSEPFIIEGRTFLPLRALAETLGLAVDYRYETNTVLVTTEGLSAENAVKPITEAEIAAAQAAWGKGLVDISTAYATGDDYVAVAQVVMDSLYGYDDGTVLFKPTLSQNPYTFRFTEEGATTYFIGTERAQDGFALKPWTVVEFDTNGKSIINGEIALWMGNVHITNDKGEVTTVDKTFGYYRNADGDVRINVHHSSLPVTN</sequence>
<dbReference type="Proteomes" id="UP001158066">
    <property type="component" value="Unassembled WGS sequence"/>
</dbReference>
<evidence type="ECO:0000313" key="3">
    <source>
        <dbReference type="Proteomes" id="UP001158066"/>
    </source>
</evidence>
<dbReference type="Pfam" id="PF07833">
    <property type="entry name" value="Cu_amine_oxidN1"/>
    <property type="match status" value="1"/>
</dbReference>
<dbReference type="EMBL" id="FXUF01000001">
    <property type="protein sequence ID" value="SMP38732.1"/>
    <property type="molecule type" value="Genomic_DNA"/>
</dbReference>
<dbReference type="Gene3D" id="3.30.457.10">
    <property type="entry name" value="Copper amine oxidase-like, N-terminal domain"/>
    <property type="match status" value="1"/>
</dbReference>
<dbReference type="RefSeq" id="WP_283407504.1">
    <property type="nucleotide sequence ID" value="NZ_FXUF01000001.1"/>
</dbReference>
<dbReference type="SUPFAM" id="SSF55383">
    <property type="entry name" value="Copper amine oxidase, domain N"/>
    <property type="match status" value="1"/>
</dbReference>
<reference evidence="2" key="1">
    <citation type="submission" date="2017-05" db="EMBL/GenBank/DDBJ databases">
        <authorList>
            <person name="Varghese N."/>
            <person name="Submissions S."/>
        </authorList>
    </citation>
    <scope>NUCLEOTIDE SEQUENCE</scope>
    <source>
        <strain evidence="2">Su22</strain>
    </source>
</reference>
<organism evidence="2 3">
    <name type="scientific">Anoxynatronum buryatiense</name>
    <dbReference type="NCBI Taxonomy" id="489973"/>
    <lineage>
        <taxon>Bacteria</taxon>
        <taxon>Bacillati</taxon>
        <taxon>Bacillota</taxon>
        <taxon>Clostridia</taxon>
        <taxon>Eubacteriales</taxon>
        <taxon>Clostridiaceae</taxon>
        <taxon>Anoxynatronum</taxon>
    </lineage>
</organism>
<dbReference type="AlphaFoldDB" id="A0AA46AHC8"/>
<accession>A0AA46AHC8</accession>
<comment type="caution">
    <text evidence="2">The sequence shown here is derived from an EMBL/GenBank/DDBJ whole genome shotgun (WGS) entry which is preliminary data.</text>
</comment>
<gene>
    <name evidence="2" type="ORF">SAMN06296020_101141</name>
</gene>
<dbReference type="InterPro" id="IPR036582">
    <property type="entry name" value="Mao_N_sf"/>
</dbReference>
<evidence type="ECO:0000259" key="1">
    <source>
        <dbReference type="Pfam" id="PF07833"/>
    </source>
</evidence>